<dbReference type="SUPFAM" id="SSF56112">
    <property type="entry name" value="Protein kinase-like (PK-like)"/>
    <property type="match status" value="1"/>
</dbReference>
<dbReference type="PANTHER" id="PTHR39441:SF1">
    <property type="entry name" value="DUF2252 DOMAIN-CONTAINING PROTEIN"/>
    <property type="match status" value="1"/>
</dbReference>
<organism evidence="1 2">
    <name type="scientific">Vreelandella boliviensis LC1</name>
    <dbReference type="NCBI Taxonomy" id="1072583"/>
    <lineage>
        <taxon>Bacteria</taxon>
        <taxon>Pseudomonadati</taxon>
        <taxon>Pseudomonadota</taxon>
        <taxon>Gammaproteobacteria</taxon>
        <taxon>Oceanospirillales</taxon>
        <taxon>Halomonadaceae</taxon>
        <taxon>Vreelandella</taxon>
    </lineage>
</organism>
<evidence type="ECO:0008006" key="3">
    <source>
        <dbReference type="Google" id="ProtNLM"/>
    </source>
</evidence>
<sequence>MVIGYLYNKPLLCIKQGNSMSHALTGHNRPQRVIEATHQANNTLPTATRQAKYAKMAASPYRFYRGSNHLYWNDVWHDWRFALFGGWPETQTWLQGDAHVYNFGAYGHHDDQVRYGMDDFDDALIGDYQYDLWRLAISVVLDARENAEMDSKAIDKALKKLIEGYYQTLANHVDGKPVHAVTLDSAKGPLKPFMSKVADKQSRARMLEKWTSLDEQKGRQFAERPGKLANLPADVASQLRRLIEQEYQQTLQHAIKESDPHHFRVKDTVRRLDAGTGSLGVERYYVLIEGGVEQEHDDIILDVKEQIPPEAFRLMDKNQQQAWRKLFPNEAIRHAAAFHAIAEHPDVYLGWLTMNGKVFSVRERSPFKKDFPTHKLSGDKSYRKLAQQWGEILAREHLRGAQVLNQGDPTRFAKAVCQRLKGREDLFVEVVSTLAVAYADCTEQDYAVFIDHFLATGSA</sequence>
<dbReference type="AlphaFoldDB" id="A0A7U9C030"/>
<name>A0A7U9C030_9GAMM</name>
<dbReference type="Proteomes" id="UP000005756">
    <property type="component" value="Unassembled WGS sequence"/>
</dbReference>
<dbReference type="Pfam" id="PF10009">
    <property type="entry name" value="DUF2252"/>
    <property type="match status" value="1"/>
</dbReference>
<proteinExistence type="predicted"/>
<gene>
    <name evidence="1" type="ORF">KUC_2560</name>
</gene>
<evidence type="ECO:0000313" key="1">
    <source>
        <dbReference type="EMBL" id="EHJ92603.1"/>
    </source>
</evidence>
<accession>A0A7U9C030</accession>
<dbReference type="PANTHER" id="PTHR39441">
    <property type="entry name" value="DUF2252 DOMAIN-CONTAINING PROTEIN"/>
    <property type="match status" value="1"/>
</dbReference>
<reference evidence="1 2" key="1">
    <citation type="submission" date="2011-10" db="EMBL/GenBank/DDBJ databases">
        <authorList>
            <person name="Quillaguamn J."/>
            <person name="Guzmn D."/>
            <person name="Balderrama-Subieta A."/>
            <person name="Cardona-Ortuo C."/>
            <person name="Guevara-Martnez M."/>
            <person name="Callisaya-Quispe N."/>
        </authorList>
    </citation>
    <scope>NUCLEOTIDE SEQUENCE [LARGE SCALE GENOMIC DNA]</scope>
    <source>
        <strain evidence="1 2">LC1</strain>
    </source>
</reference>
<dbReference type="InterPro" id="IPR011009">
    <property type="entry name" value="Kinase-like_dom_sf"/>
</dbReference>
<dbReference type="EMBL" id="JH393258">
    <property type="protein sequence ID" value="EHJ92603.1"/>
    <property type="molecule type" value="Genomic_DNA"/>
</dbReference>
<protein>
    <recommendedName>
        <fullName evidence="3">DUF2252 domain-containing protein</fullName>
    </recommendedName>
</protein>
<dbReference type="InterPro" id="IPR018721">
    <property type="entry name" value="DUF2252"/>
</dbReference>
<evidence type="ECO:0000313" key="2">
    <source>
        <dbReference type="Proteomes" id="UP000005756"/>
    </source>
</evidence>